<keyword evidence="1 4" id="KW-0328">Glycosyltransferase</keyword>
<organism evidence="4">
    <name type="scientific">uncultured Acidimicrobiales bacterium</name>
    <dbReference type="NCBI Taxonomy" id="310071"/>
    <lineage>
        <taxon>Bacteria</taxon>
        <taxon>Bacillati</taxon>
        <taxon>Actinomycetota</taxon>
        <taxon>Acidimicrobiia</taxon>
        <taxon>Acidimicrobiales</taxon>
        <taxon>environmental samples</taxon>
    </lineage>
</organism>
<dbReference type="PANTHER" id="PTHR45947">
    <property type="entry name" value="SULFOQUINOVOSYL TRANSFERASE SQD2"/>
    <property type="match status" value="1"/>
</dbReference>
<keyword evidence="2 4" id="KW-0808">Transferase</keyword>
<dbReference type="EC" id="2.4.1.57" evidence="4"/>
<dbReference type="EMBL" id="CADCTB010000003">
    <property type="protein sequence ID" value="CAA9209812.1"/>
    <property type="molecule type" value="Genomic_DNA"/>
</dbReference>
<dbReference type="Pfam" id="PF13439">
    <property type="entry name" value="Glyco_transf_4"/>
    <property type="match status" value="1"/>
</dbReference>
<reference evidence="4" key="1">
    <citation type="submission" date="2020-02" db="EMBL/GenBank/DDBJ databases">
        <authorList>
            <person name="Meier V. D."/>
        </authorList>
    </citation>
    <scope>NUCLEOTIDE SEQUENCE</scope>
    <source>
        <strain evidence="4">AVDCRST_MAG10</strain>
    </source>
</reference>
<dbReference type="GO" id="GO:1901137">
    <property type="term" value="P:carbohydrate derivative biosynthetic process"/>
    <property type="evidence" value="ECO:0007669"/>
    <property type="project" value="UniProtKB-ARBA"/>
</dbReference>
<dbReference type="InterPro" id="IPR050194">
    <property type="entry name" value="Glycosyltransferase_grp1"/>
</dbReference>
<dbReference type="PANTHER" id="PTHR45947:SF3">
    <property type="entry name" value="SULFOQUINOVOSYL TRANSFERASE SQD2"/>
    <property type="match status" value="1"/>
</dbReference>
<name>A0A6J4GZ26_9ACTN</name>
<sequence>MSPYSLSLPGGVQGQVLGLARALRGLGHQVRVLGPCDGAPPEVGITPLGNSIPTAANGSMAPVAPDPSNALRTISALRDEHFDVIHLHEPIAPGCTVTTLVWSSVPMVGTFHAAGVSAAYRWLAPLTCWLASRLTIRCAVSEDALELAASGLGGEYELLHNAIDVERFAKATPWPTEGPTVLFLSRHEERKGLDVLIDALPALPEHARVWVASDGPDTARLKAAAAGDRRVEWLGRIDEEEKIRRLRGADVLCAPSLRGESFGMILLEAMAAETPIVASDLPGYRKVIGEGEPAALLVPPGDPVALGAALRRVLEDAALAASLSAAGDLRAATFSMDRLAARYVELYHSAIAKAAPV</sequence>
<evidence type="ECO:0000313" key="4">
    <source>
        <dbReference type="EMBL" id="CAA9209812.1"/>
    </source>
</evidence>
<dbReference type="Pfam" id="PF13692">
    <property type="entry name" value="Glyco_trans_1_4"/>
    <property type="match status" value="1"/>
</dbReference>
<dbReference type="CDD" id="cd03801">
    <property type="entry name" value="GT4_PimA-like"/>
    <property type="match status" value="1"/>
</dbReference>
<dbReference type="Gene3D" id="3.40.50.2000">
    <property type="entry name" value="Glycogen Phosphorylase B"/>
    <property type="match status" value="2"/>
</dbReference>
<accession>A0A6J4GZ26</accession>
<dbReference type="AlphaFoldDB" id="A0A6J4GZ26"/>
<evidence type="ECO:0000256" key="1">
    <source>
        <dbReference type="ARBA" id="ARBA00022676"/>
    </source>
</evidence>
<feature type="domain" description="Glycosyltransferase subfamily 4-like N-terminal" evidence="3">
    <location>
        <begin position="9"/>
        <end position="167"/>
    </location>
</feature>
<gene>
    <name evidence="4" type="ORF">AVDCRST_MAG10-48</name>
</gene>
<protein>
    <submittedName>
        <fullName evidence="4">Phosphatidylinositol alpha-mannosyltransferase</fullName>
        <ecNumber evidence="4">2.4.1.57</ecNumber>
    </submittedName>
</protein>
<dbReference type="GO" id="GO:0016757">
    <property type="term" value="F:glycosyltransferase activity"/>
    <property type="evidence" value="ECO:0007669"/>
    <property type="project" value="UniProtKB-KW"/>
</dbReference>
<dbReference type="InterPro" id="IPR028098">
    <property type="entry name" value="Glyco_trans_4-like_N"/>
</dbReference>
<dbReference type="SUPFAM" id="SSF53756">
    <property type="entry name" value="UDP-Glycosyltransferase/glycogen phosphorylase"/>
    <property type="match status" value="1"/>
</dbReference>
<evidence type="ECO:0000256" key="2">
    <source>
        <dbReference type="ARBA" id="ARBA00022679"/>
    </source>
</evidence>
<proteinExistence type="predicted"/>
<evidence type="ECO:0000259" key="3">
    <source>
        <dbReference type="Pfam" id="PF13439"/>
    </source>
</evidence>